<reference evidence="2 3" key="1">
    <citation type="submission" date="2020-08" db="EMBL/GenBank/DDBJ databases">
        <title>Novel species isolated from subtropical streams in China.</title>
        <authorList>
            <person name="Lu H."/>
        </authorList>
    </citation>
    <scope>NUCLEOTIDE SEQUENCE [LARGE SCALE GENOMIC DNA]</scope>
    <source>
        <strain evidence="2 3">NL8W</strain>
    </source>
</reference>
<keyword evidence="3" id="KW-1185">Reference proteome</keyword>
<gene>
    <name evidence="2" type="ORF">H8L47_09820</name>
</gene>
<evidence type="ECO:0000313" key="3">
    <source>
        <dbReference type="Proteomes" id="UP000646911"/>
    </source>
</evidence>
<dbReference type="Pfam" id="PF08818">
    <property type="entry name" value="DUF1801"/>
    <property type="match status" value="1"/>
</dbReference>
<dbReference type="Gene3D" id="3.90.1150.200">
    <property type="match status" value="1"/>
</dbReference>
<evidence type="ECO:0000259" key="1">
    <source>
        <dbReference type="Pfam" id="PF08818"/>
    </source>
</evidence>
<dbReference type="EMBL" id="JACOFX010000003">
    <property type="protein sequence ID" value="MBC3907863.1"/>
    <property type="molecule type" value="Genomic_DNA"/>
</dbReference>
<dbReference type="RefSeq" id="WP_186953403.1">
    <property type="nucleotide sequence ID" value="NZ_JACOFX010000003.1"/>
</dbReference>
<accession>A0ABR6Z7V7</accession>
<dbReference type="Proteomes" id="UP000646911">
    <property type="component" value="Unassembled WGS sequence"/>
</dbReference>
<sequence length="138" mass="15312">MAENKTKATDNSVDDYIAAIADETRRQDCEILIQLMSKATKQPAVMWGDSIVGFGNYHYRYESGREGDICLVGFSSRKGDISLYGLFAAARHAELLENLGKSKSGKGCLYIRRLSEIDLQVLETLIKEAASVKDRAQC</sequence>
<evidence type="ECO:0000313" key="2">
    <source>
        <dbReference type="EMBL" id="MBC3907863.1"/>
    </source>
</evidence>
<dbReference type="InterPro" id="IPR014922">
    <property type="entry name" value="YdhG-like"/>
</dbReference>
<proteinExistence type="predicted"/>
<organism evidence="2 3">
    <name type="scientific">Undibacterium umbellatum</name>
    <dbReference type="NCBI Taxonomy" id="2762300"/>
    <lineage>
        <taxon>Bacteria</taxon>
        <taxon>Pseudomonadati</taxon>
        <taxon>Pseudomonadota</taxon>
        <taxon>Betaproteobacteria</taxon>
        <taxon>Burkholderiales</taxon>
        <taxon>Oxalobacteraceae</taxon>
        <taxon>Undibacterium</taxon>
    </lineage>
</organism>
<dbReference type="SUPFAM" id="SSF159888">
    <property type="entry name" value="YdhG-like"/>
    <property type="match status" value="1"/>
</dbReference>
<name>A0ABR6Z7V7_9BURK</name>
<comment type="caution">
    <text evidence="2">The sequence shown here is derived from an EMBL/GenBank/DDBJ whole genome shotgun (WGS) entry which is preliminary data.</text>
</comment>
<protein>
    <submittedName>
        <fullName evidence="2">DUF1801 domain-containing protein</fullName>
    </submittedName>
</protein>
<feature type="domain" description="YdhG-like" evidence="1">
    <location>
        <begin position="25"/>
        <end position="129"/>
    </location>
</feature>